<keyword evidence="5 6" id="KW-0472">Membrane</keyword>
<accession>A0A4Y8AWV9</accession>
<keyword evidence="4 6" id="KW-1133">Transmembrane helix</keyword>
<feature type="transmembrane region" description="Helical" evidence="6">
    <location>
        <begin position="353"/>
        <end position="371"/>
    </location>
</feature>
<feature type="transmembrane region" description="Helical" evidence="6">
    <location>
        <begin position="170"/>
        <end position="189"/>
    </location>
</feature>
<evidence type="ECO:0000256" key="6">
    <source>
        <dbReference type="SAM" id="Phobius"/>
    </source>
</evidence>
<gene>
    <name evidence="7" type="ORF">E2488_04040</name>
</gene>
<evidence type="ECO:0000256" key="2">
    <source>
        <dbReference type="ARBA" id="ARBA00022475"/>
    </source>
</evidence>
<comment type="subcellular location">
    <subcellularLocation>
        <location evidence="1">Cell membrane</location>
        <topology evidence="1">Multi-pass membrane protein</topology>
    </subcellularLocation>
</comment>
<feature type="transmembrane region" description="Helical" evidence="6">
    <location>
        <begin position="103"/>
        <end position="125"/>
    </location>
</feature>
<protein>
    <recommendedName>
        <fullName evidence="9">Polysaccharide biosynthesis protein</fullName>
    </recommendedName>
</protein>
<dbReference type="InterPro" id="IPR002797">
    <property type="entry name" value="Polysacc_synth"/>
</dbReference>
<keyword evidence="8" id="KW-1185">Reference proteome</keyword>
<dbReference type="Proteomes" id="UP000298517">
    <property type="component" value="Unassembled WGS sequence"/>
</dbReference>
<feature type="transmembrane region" description="Helical" evidence="6">
    <location>
        <begin position="276"/>
        <end position="299"/>
    </location>
</feature>
<dbReference type="Pfam" id="PF01943">
    <property type="entry name" value="Polysacc_synt"/>
    <property type="match status" value="1"/>
</dbReference>
<organism evidence="7 8">
    <name type="scientific">Gramella jeungdoensis</name>
    <dbReference type="NCBI Taxonomy" id="708091"/>
    <lineage>
        <taxon>Bacteria</taxon>
        <taxon>Pseudomonadati</taxon>
        <taxon>Bacteroidota</taxon>
        <taxon>Flavobacteriia</taxon>
        <taxon>Flavobacteriales</taxon>
        <taxon>Flavobacteriaceae</taxon>
        <taxon>Christiangramia</taxon>
    </lineage>
</organism>
<proteinExistence type="predicted"/>
<keyword evidence="2" id="KW-1003">Cell membrane</keyword>
<feature type="transmembrane region" description="Helical" evidence="6">
    <location>
        <begin position="378"/>
        <end position="400"/>
    </location>
</feature>
<dbReference type="PANTHER" id="PTHR30250:SF11">
    <property type="entry name" value="O-ANTIGEN TRANSPORTER-RELATED"/>
    <property type="match status" value="1"/>
</dbReference>
<dbReference type="PANTHER" id="PTHR30250">
    <property type="entry name" value="PST FAMILY PREDICTED COLANIC ACID TRANSPORTER"/>
    <property type="match status" value="1"/>
</dbReference>
<evidence type="ECO:0000256" key="3">
    <source>
        <dbReference type="ARBA" id="ARBA00022692"/>
    </source>
</evidence>
<evidence type="ECO:0000256" key="5">
    <source>
        <dbReference type="ARBA" id="ARBA00023136"/>
    </source>
</evidence>
<evidence type="ECO:0000256" key="1">
    <source>
        <dbReference type="ARBA" id="ARBA00004651"/>
    </source>
</evidence>
<feature type="transmembrane region" description="Helical" evidence="6">
    <location>
        <begin position="311"/>
        <end position="333"/>
    </location>
</feature>
<feature type="transmembrane region" description="Helical" evidence="6">
    <location>
        <begin position="195"/>
        <end position="213"/>
    </location>
</feature>
<dbReference type="GO" id="GO:0005886">
    <property type="term" value="C:plasma membrane"/>
    <property type="evidence" value="ECO:0007669"/>
    <property type="project" value="UniProtKB-SubCell"/>
</dbReference>
<feature type="transmembrane region" description="Helical" evidence="6">
    <location>
        <begin position="234"/>
        <end position="256"/>
    </location>
</feature>
<name>A0A4Y8AWV9_9FLAO</name>
<dbReference type="OrthoDB" id="1224790at2"/>
<dbReference type="InterPro" id="IPR050833">
    <property type="entry name" value="Poly_Biosynth_Transport"/>
</dbReference>
<feature type="transmembrane region" description="Helical" evidence="6">
    <location>
        <begin position="21"/>
        <end position="44"/>
    </location>
</feature>
<dbReference type="EMBL" id="SNQI01000001">
    <property type="protein sequence ID" value="TEW77026.1"/>
    <property type="molecule type" value="Genomic_DNA"/>
</dbReference>
<dbReference type="RefSeq" id="WP_134247034.1">
    <property type="nucleotide sequence ID" value="NZ_SNQI01000001.1"/>
</dbReference>
<evidence type="ECO:0008006" key="9">
    <source>
        <dbReference type="Google" id="ProtNLM"/>
    </source>
</evidence>
<comment type="caution">
    <text evidence="7">The sequence shown here is derived from an EMBL/GenBank/DDBJ whole genome shotgun (WGS) entry which is preliminary data.</text>
</comment>
<evidence type="ECO:0000313" key="7">
    <source>
        <dbReference type="EMBL" id="TEW77026.1"/>
    </source>
</evidence>
<feature type="transmembrane region" description="Helical" evidence="6">
    <location>
        <begin position="137"/>
        <end position="158"/>
    </location>
</feature>
<evidence type="ECO:0000256" key="4">
    <source>
        <dbReference type="ARBA" id="ARBA00022989"/>
    </source>
</evidence>
<keyword evidence="3 6" id="KW-0812">Transmembrane</keyword>
<dbReference type="AlphaFoldDB" id="A0A4Y8AWV9"/>
<sequence length="431" mass="48526">MAVKYLSLVRNSSQLKSLVSNSIWSILASIMQRGNIFLVNIIIARMIDAELFGQYSLLKSTIQVFELSLGIAFGLSMTKFISEHRYITNKKNIDINRIIKTNLYSSAFLSLILFGILELSSNYFANSILNKPELLNLFRISIFYVLFSNIVQCFIGILKGDENFKGIFKFSFITGILNLFTVSILTFYFSLTGAVVALVLFSLFQLTTYLISVSKRNNFIQVLTNQKIIIDFKLIKKFNLPAILSGLAAPPAIWYINLSLSQTENGFIQLAHFNAAYLIFAVIVFVPISISDAIFPLFSKYISRTEKFKQFFLANLLLIFALATMVSLVPLVFPELLMSLFGKEFIAGGDSLRYLAIAAIFSSLLTVLGKFNATINKMWMNLSFNMFWAGLLVLSSIYFVDQGAVGISKAYLTAYAILFAVQFTYSMKKIK</sequence>
<reference evidence="7 8" key="1">
    <citation type="journal article" date="2011" name="J. Microbiol.">
        <title>Gramella jeungdoensis sp. nov., isolated from a solar saltern in Korea.</title>
        <authorList>
            <person name="Joung Y."/>
            <person name="Kim H."/>
            <person name="Jang T."/>
            <person name="Ahn T.S."/>
            <person name="Joh K."/>
        </authorList>
    </citation>
    <scope>NUCLEOTIDE SEQUENCE [LARGE SCALE GENOMIC DNA]</scope>
    <source>
        <strain evidence="7 8">KCTC 23123</strain>
    </source>
</reference>
<feature type="transmembrane region" description="Helical" evidence="6">
    <location>
        <begin position="406"/>
        <end position="425"/>
    </location>
</feature>
<evidence type="ECO:0000313" key="8">
    <source>
        <dbReference type="Proteomes" id="UP000298517"/>
    </source>
</evidence>
<feature type="transmembrane region" description="Helical" evidence="6">
    <location>
        <begin position="64"/>
        <end position="82"/>
    </location>
</feature>